<dbReference type="SUPFAM" id="SSF51735">
    <property type="entry name" value="NAD(P)-binding Rossmann-fold domains"/>
    <property type="match status" value="1"/>
</dbReference>
<dbReference type="NCBIfam" id="NF009386">
    <property type="entry name" value="PRK12745.1"/>
    <property type="match status" value="1"/>
</dbReference>
<dbReference type="RefSeq" id="WP_121847825.1">
    <property type="nucleotide sequence ID" value="NZ_CP032050.1"/>
</dbReference>
<dbReference type="PANTHER" id="PTHR42760">
    <property type="entry name" value="SHORT-CHAIN DEHYDROGENASES/REDUCTASES FAMILY MEMBER"/>
    <property type="match status" value="1"/>
</dbReference>
<evidence type="ECO:0000256" key="3">
    <source>
        <dbReference type="RuleBase" id="RU000363"/>
    </source>
</evidence>
<proteinExistence type="inferred from homology"/>
<dbReference type="OrthoDB" id="9794387at2"/>
<sequence length="256" mass="27866">MRKNILITGGSRGIGLGIANELAEAGYNLAINGMRSEQEVDNVLSSLRSYGPKVIYCQGDISQTSGRNDILSKIDKDLGVLNVLVNNAGVAPKERNDLLEMSLESYERVMDINLKGPFFLTQQVARQMIESKTQNNAFDGCIVNITSVSAETVSISRGQYCLSKSGLHMMSKLFAVRLAPHGIPVYEIQPGVIETDMTATVLEKYKKLVEEGLTLEPRLGTPKDVGMAVRALVEKRISYATGQVIKIDGGMSIPTL</sequence>
<reference evidence="4 5" key="1">
    <citation type="submission" date="2018-08" db="EMBL/GenBank/DDBJ databases">
        <title>The reduced genetic potential of extracellular carbohydrate catabolism in Euzebyella marina RN62, a Flavobacteriia bacterium isolated from the hadal water.</title>
        <authorList>
            <person name="Xue C."/>
        </authorList>
    </citation>
    <scope>NUCLEOTIDE SEQUENCE [LARGE SCALE GENOMIC DNA]</scope>
    <source>
        <strain evidence="4 5">RN62</strain>
    </source>
</reference>
<keyword evidence="2" id="KW-0560">Oxidoreductase</keyword>
<dbReference type="InterPro" id="IPR036291">
    <property type="entry name" value="NAD(P)-bd_dom_sf"/>
</dbReference>
<protein>
    <submittedName>
        <fullName evidence="4">3-ketoacyl-ACP reductase</fullName>
    </submittedName>
</protein>
<dbReference type="GO" id="GO:0006633">
    <property type="term" value="P:fatty acid biosynthetic process"/>
    <property type="evidence" value="ECO:0007669"/>
    <property type="project" value="TreeGrafter"/>
</dbReference>
<gene>
    <name evidence="4" type="ORF">D1013_04965</name>
</gene>
<dbReference type="AlphaFoldDB" id="A0A3G2L3I0"/>
<evidence type="ECO:0000313" key="4">
    <source>
        <dbReference type="EMBL" id="AYN66773.1"/>
    </source>
</evidence>
<dbReference type="KEGG" id="emar:D1013_04965"/>
<name>A0A3G2L3I0_9FLAO</name>
<dbReference type="PRINTS" id="PR00080">
    <property type="entry name" value="SDRFAMILY"/>
</dbReference>
<evidence type="ECO:0000256" key="1">
    <source>
        <dbReference type="ARBA" id="ARBA00006484"/>
    </source>
</evidence>
<dbReference type="GO" id="GO:0016616">
    <property type="term" value="F:oxidoreductase activity, acting on the CH-OH group of donors, NAD or NADP as acceptor"/>
    <property type="evidence" value="ECO:0007669"/>
    <property type="project" value="TreeGrafter"/>
</dbReference>
<accession>A0A3G2L3I0</accession>
<dbReference type="EMBL" id="CP032050">
    <property type="protein sequence ID" value="AYN66773.1"/>
    <property type="molecule type" value="Genomic_DNA"/>
</dbReference>
<evidence type="ECO:0000313" key="5">
    <source>
        <dbReference type="Proteomes" id="UP000276309"/>
    </source>
</evidence>
<dbReference type="FunFam" id="3.40.50.720:FF:000173">
    <property type="entry name" value="3-oxoacyl-[acyl-carrier protein] reductase"/>
    <property type="match status" value="1"/>
</dbReference>
<dbReference type="Pfam" id="PF00106">
    <property type="entry name" value="adh_short"/>
    <property type="match status" value="1"/>
</dbReference>
<organism evidence="4 5">
    <name type="scientific">Euzebyella marina</name>
    <dbReference type="NCBI Taxonomy" id="1761453"/>
    <lineage>
        <taxon>Bacteria</taxon>
        <taxon>Pseudomonadati</taxon>
        <taxon>Bacteroidota</taxon>
        <taxon>Flavobacteriia</taxon>
        <taxon>Flavobacteriales</taxon>
        <taxon>Flavobacteriaceae</taxon>
        <taxon>Euzebyella</taxon>
    </lineage>
</organism>
<dbReference type="Proteomes" id="UP000276309">
    <property type="component" value="Chromosome"/>
</dbReference>
<dbReference type="PANTHER" id="PTHR42760:SF133">
    <property type="entry name" value="3-OXOACYL-[ACYL-CARRIER-PROTEIN] REDUCTASE"/>
    <property type="match status" value="1"/>
</dbReference>
<dbReference type="InterPro" id="IPR002347">
    <property type="entry name" value="SDR_fam"/>
</dbReference>
<keyword evidence="5" id="KW-1185">Reference proteome</keyword>
<dbReference type="PRINTS" id="PR00081">
    <property type="entry name" value="GDHRDH"/>
</dbReference>
<comment type="similarity">
    <text evidence="1 3">Belongs to the short-chain dehydrogenases/reductases (SDR) family.</text>
</comment>
<dbReference type="Gene3D" id="3.40.50.720">
    <property type="entry name" value="NAD(P)-binding Rossmann-like Domain"/>
    <property type="match status" value="1"/>
</dbReference>
<dbReference type="GO" id="GO:0048038">
    <property type="term" value="F:quinone binding"/>
    <property type="evidence" value="ECO:0007669"/>
    <property type="project" value="TreeGrafter"/>
</dbReference>
<evidence type="ECO:0000256" key="2">
    <source>
        <dbReference type="ARBA" id="ARBA00023002"/>
    </source>
</evidence>